<dbReference type="Gene3D" id="3.40.50.300">
    <property type="entry name" value="P-loop containing nucleotide triphosphate hydrolases"/>
    <property type="match status" value="1"/>
</dbReference>
<dbReference type="AlphaFoldDB" id="A0A0A1U3A0"/>
<dbReference type="Proteomes" id="UP000014680">
    <property type="component" value="Unassembled WGS sequence"/>
</dbReference>
<gene>
    <name evidence="1" type="ORF">EIN_344440</name>
</gene>
<dbReference type="KEGG" id="eiv:EIN_344440"/>
<dbReference type="InterPro" id="IPR027417">
    <property type="entry name" value="P-loop_NTPase"/>
</dbReference>
<name>A0A0A1U3A0_ENTIV</name>
<protein>
    <submittedName>
        <fullName evidence="1">Rab family gtpase</fullName>
    </submittedName>
</protein>
<feature type="non-terminal residue" evidence="1">
    <location>
        <position position="1"/>
    </location>
</feature>
<evidence type="ECO:0000313" key="1">
    <source>
        <dbReference type="EMBL" id="ELP88504.1"/>
    </source>
</evidence>
<keyword evidence="2" id="KW-1185">Reference proteome</keyword>
<organism evidence="1 2">
    <name type="scientific">Entamoeba invadens IP1</name>
    <dbReference type="NCBI Taxonomy" id="370355"/>
    <lineage>
        <taxon>Eukaryota</taxon>
        <taxon>Amoebozoa</taxon>
        <taxon>Evosea</taxon>
        <taxon>Archamoebae</taxon>
        <taxon>Mastigamoebida</taxon>
        <taxon>Entamoebidae</taxon>
        <taxon>Entamoeba</taxon>
    </lineage>
</organism>
<accession>A0A0A1U3A0</accession>
<proteinExistence type="predicted"/>
<sequence>GIPFLETSAKNSLKVEDCFISLARDVMQRIGDITDTHVGNADLTKAPAQESSGCC</sequence>
<dbReference type="EMBL" id="KB206755">
    <property type="protein sequence ID" value="ELP88504.1"/>
    <property type="molecule type" value="Genomic_DNA"/>
</dbReference>
<dbReference type="GeneID" id="14887471"/>
<reference evidence="1 2" key="1">
    <citation type="submission" date="2012-10" db="EMBL/GenBank/DDBJ databases">
        <authorList>
            <person name="Zafar N."/>
            <person name="Inman J."/>
            <person name="Hall N."/>
            <person name="Lorenzi H."/>
            <person name="Caler E."/>
        </authorList>
    </citation>
    <scope>NUCLEOTIDE SEQUENCE [LARGE SCALE GENOMIC DNA]</scope>
    <source>
        <strain evidence="1 2">IP1</strain>
    </source>
</reference>
<dbReference type="RefSeq" id="XP_004255275.1">
    <property type="nucleotide sequence ID" value="XM_004255227.1"/>
</dbReference>
<dbReference type="OrthoDB" id="9989112at2759"/>
<evidence type="ECO:0000313" key="2">
    <source>
        <dbReference type="Proteomes" id="UP000014680"/>
    </source>
</evidence>
<dbReference type="VEuPathDB" id="AmoebaDB:EIN_344440"/>